<evidence type="ECO:0000313" key="2">
    <source>
        <dbReference type="EMBL" id="MFC4555614.1"/>
    </source>
</evidence>
<comment type="caution">
    <text evidence="2">The sequence shown here is derived from an EMBL/GenBank/DDBJ whole genome shotgun (WGS) entry which is preliminary data.</text>
</comment>
<reference evidence="3" key="1">
    <citation type="journal article" date="2019" name="Int. J. Syst. Evol. Microbiol.">
        <title>The Global Catalogue of Microorganisms (GCM) 10K type strain sequencing project: providing services to taxonomists for standard genome sequencing and annotation.</title>
        <authorList>
            <consortium name="The Broad Institute Genomics Platform"/>
            <consortium name="The Broad Institute Genome Sequencing Center for Infectious Disease"/>
            <person name="Wu L."/>
            <person name="Ma J."/>
        </authorList>
    </citation>
    <scope>NUCLEOTIDE SEQUENCE [LARGE SCALE GENOMIC DNA]</scope>
    <source>
        <strain evidence="3">JCM 3369</strain>
    </source>
</reference>
<proteinExistence type="predicted"/>
<dbReference type="PROSITE" id="PS51257">
    <property type="entry name" value="PROKAR_LIPOPROTEIN"/>
    <property type="match status" value="1"/>
</dbReference>
<feature type="chain" id="PRO_5046320701" evidence="1">
    <location>
        <begin position="28"/>
        <end position="168"/>
    </location>
</feature>
<protein>
    <submittedName>
        <fullName evidence="2">DUF3515 family protein</fullName>
    </submittedName>
</protein>
<organism evidence="2 3">
    <name type="scientific">Georgenia faecalis</name>
    <dbReference type="NCBI Taxonomy" id="2483799"/>
    <lineage>
        <taxon>Bacteria</taxon>
        <taxon>Bacillati</taxon>
        <taxon>Actinomycetota</taxon>
        <taxon>Actinomycetes</taxon>
        <taxon>Micrococcales</taxon>
        <taxon>Bogoriellaceae</taxon>
        <taxon>Georgenia</taxon>
    </lineage>
</organism>
<accession>A0ABV9DA22</accession>
<gene>
    <name evidence="2" type="ORF">ACFO3F_10175</name>
</gene>
<keyword evidence="3" id="KW-1185">Reference proteome</keyword>
<dbReference type="RefSeq" id="WP_122823528.1">
    <property type="nucleotide sequence ID" value="NZ_CP033325.1"/>
</dbReference>
<keyword evidence="1" id="KW-0732">Signal</keyword>
<name>A0ABV9DA22_9MICO</name>
<dbReference type="InterPro" id="IPR021903">
    <property type="entry name" value="DUF3515"/>
</dbReference>
<evidence type="ECO:0000256" key="1">
    <source>
        <dbReference type="SAM" id="SignalP"/>
    </source>
</evidence>
<feature type="signal peptide" evidence="1">
    <location>
        <begin position="1"/>
        <end position="27"/>
    </location>
</feature>
<dbReference type="Proteomes" id="UP001595955">
    <property type="component" value="Unassembled WGS sequence"/>
</dbReference>
<sequence>MRRGGLACAGAAVALLAACAPAVSVPAAPDAADPVCGQVLQDLPEVLGGGERRSITSQATAAWGDPPITLRCGVEPPGPTVDRCLTVEADGSAVDWIALEGDDPTLPEHAQQGQGSWAFVTYGRVPAIEVVVPVERAGDQPTAVLVELARAVEHAPAQDHCVGVTDVY</sequence>
<dbReference type="Pfam" id="PF12028">
    <property type="entry name" value="DUF3515"/>
    <property type="match status" value="1"/>
</dbReference>
<evidence type="ECO:0000313" key="3">
    <source>
        <dbReference type="Proteomes" id="UP001595955"/>
    </source>
</evidence>
<dbReference type="EMBL" id="JBHSGF010000006">
    <property type="protein sequence ID" value="MFC4555614.1"/>
    <property type="molecule type" value="Genomic_DNA"/>
</dbReference>